<dbReference type="Pfam" id="PF01753">
    <property type="entry name" value="zf-MYND"/>
    <property type="match status" value="1"/>
</dbReference>
<dbReference type="Gene3D" id="6.10.140.2220">
    <property type="match status" value="1"/>
</dbReference>
<keyword evidence="1" id="KW-0479">Metal-binding</keyword>
<evidence type="ECO:0000256" key="3">
    <source>
        <dbReference type="ARBA" id="ARBA00022833"/>
    </source>
</evidence>
<proteinExistence type="predicted"/>
<evidence type="ECO:0000259" key="5">
    <source>
        <dbReference type="PROSITE" id="PS50865"/>
    </source>
</evidence>
<protein>
    <submittedName>
        <fullName evidence="6">Cbr-set-14 protein</fullName>
    </submittedName>
</protein>
<evidence type="ECO:0000313" key="6">
    <source>
        <dbReference type="EMBL" id="KAK8862962.1"/>
    </source>
</evidence>
<comment type="caution">
    <text evidence="6">The sequence shown here is derived from an EMBL/GenBank/DDBJ whole genome shotgun (WGS) entry which is preliminary data.</text>
</comment>
<dbReference type="Proteomes" id="UP001390339">
    <property type="component" value="Unassembled WGS sequence"/>
</dbReference>
<evidence type="ECO:0000313" key="7">
    <source>
        <dbReference type="Proteomes" id="UP001390339"/>
    </source>
</evidence>
<feature type="domain" description="MYND-type" evidence="5">
    <location>
        <begin position="4"/>
        <end position="51"/>
    </location>
</feature>
<evidence type="ECO:0000256" key="1">
    <source>
        <dbReference type="ARBA" id="ARBA00022723"/>
    </source>
</evidence>
<keyword evidence="7" id="KW-1185">Reference proteome</keyword>
<dbReference type="EMBL" id="JAPCWZ010000005">
    <property type="protein sequence ID" value="KAK8862962.1"/>
    <property type="molecule type" value="Genomic_DNA"/>
</dbReference>
<dbReference type="PROSITE" id="PS01360">
    <property type="entry name" value="ZF_MYND_1"/>
    <property type="match status" value="1"/>
</dbReference>
<reference evidence="6 7" key="1">
    <citation type="journal article" date="2024" name="IMA Fungus">
        <title>Apiospora arundinis, a panoply of carbohydrate-active enzymes and secondary metabolites.</title>
        <authorList>
            <person name="Sorensen T."/>
            <person name="Petersen C."/>
            <person name="Muurmann A.T."/>
            <person name="Christiansen J.V."/>
            <person name="Brundto M.L."/>
            <person name="Overgaard C.K."/>
            <person name="Boysen A.T."/>
            <person name="Wollenberg R.D."/>
            <person name="Larsen T.O."/>
            <person name="Sorensen J.L."/>
            <person name="Nielsen K.L."/>
            <person name="Sondergaard T.E."/>
        </authorList>
    </citation>
    <scope>NUCLEOTIDE SEQUENCE [LARGE SCALE GENOMIC DNA]</scope>
    <source>
        <strain evidence="6 7">AAU 773</strain>
    </source>
</reference>
<evidence type="ECO:0000256" key="4">
    <source>
        <dbReference type="PROSITE-ProRule" id="PRU00134"/>
    </source>
</evidence>
<keyword evidence="2 4" id="KW-0863">Zinc-finger</keyword>
<name>A0ABR2II19_9PEZI</name>
<dbReference type="SUPFAM" id="SSF144232">
    <property type="entry name" value="HIT/MYND zinc finger-like"/>
    <property type="match status" value="1"/>
</dbReference>
<dbReference type="PROSITE" id="PS50865">
    <property type="entry name" value="ZF_MYND_2"/>
    <property type="match status" value="1"/>
</dbReference>
<dbReference type="InterPro" id="IPR002893">
    <property type="entry name" value="Znf_MYND"/>
</dbReference>
<keyword evidence="3" id="KW-0862">Zinc</keyword>
<gene>
    <name evidence="6" type="ORF">PGQ11_009197</name>
</gene>
<sequence length="241" mass="26567">MEPAEKCGNPSCRLGDSVGTEKLMRCSGCHVTTYCSHACQKTHWRAHKLYCKHVATNGGTSEHLGHVEYHGHVASQDPSARALMRRIGIPCSGIGHGEDHDVGYVLRRLIVTGQDTPDNLELFFGKASKTGWVKDTQALFRLEALIGPVPGSLRHCIDTAMGYHDGCPGWTPRPASAIETRQLQEIRDLQHAFSHGKIPSDLEGFRLFMLERYGNERLEEGVMLVHVASGTMRSECSGCET</sequence>
<organism evidence="6 7">
    <name type="scientific">Apiospora arundinis</name>
    <dbReference type="NCBI Taxonomy" id="335852"/>
    <lineage>
        <taxon>Eukaryota</taxon>
        <taxon>Fungi</taxon>
        <taxon>Dikarya</taxon>
        <taxon>Ascomycota</taxon>
        <taxon>Pezizomycotina</taxon>
        <taxon>Sordariomycetes</taxon>
        <taxon>Xylariomycetidae</taxon>
        <taxon>Amphisphaeriales</taxon>
        <taxon>Apiosporaceae</taxon>
        <taxon>Apiospora</taxon>
    </lineage>
</organism>
<evidence type="ECO:0000256" key="2">
    <source>
        <dbReference type="ARBA" id="ARBA00022771"/>
    </source>
</evidence>
<accession>A0ABR2II19</accession>